<feature type="domain" description="Rhodanese" evidence="1">
    <location>
        <begin position="46"/>
        <end position="136"/>
    </location>
</feature>
<dbReference type="Proteomes" id="UP000256429">
    <property type="component" value="Unassembled WGS sequence"/>
</dbReference>
<dbReference type="CDD" id="cd00158">
    <property type="entry name" value="RHOD"/>
    <property type="match status" value="1"/>
</dbReference>
<evidence type="ECO:0000313" key="2">
    <source>
        <dbReference type="EMBL" id="REE80713.1"/>
    </source>
</evidence>
<dbReference type="SUPFAM" id="SSF52821">
    <property type="entry name" value="Rhodanese/Cell cycle control phosphatase"/>
    <property type="match status" value="1"/>
</dbReference>
<dbReference type="PANTHER" id="PTHR45431">
    <property type="entry name" value="RHODANESE-LIKE DOMAIN-CONTAINING PROTEIN 15, CHLOROPLASTIC"/>
    <property type="match status" value="1"/>
</dbReference>
<name>A0A3D9RLF7_9FLAO</name>
<dbReference type="GO" id="GO:0016740">
    <property type="term" value="F:transferase activity"/>
    <property type="evidence" value="ECO:0007669"/>
    <property type="project" value="UniProtKB-KW"/>
</dbReference>
<protein>
    <submittedName>
        <fullName evidence="2">Rhodanese-related sulfurtransferase</fullName>
    </submittedName>
</protein>
<dbReference type="InterPro" id="IPR001763">
    <property type="entry name" value="Rhodanese-like_dom"/>
</dbReference>
<keyword evidence="3" id="KW-1185">Reference proteome</keyword>
<dbReference type="PANTHER" id="PTHR45431:SF3">
    <property type="entry name" value="RHODANESE-LIKE DOMAIN-CONTAINING PROTEIN 15, CHLOROPLASTIC"/>
    <property type="match status" value="1"/>
</dbReference>
<dbReference type="Pfam" id="PF00581">
    <property type="entry name" value="Rhodanese"/>
    <property type="match status" value="1"/>
</dbReference>
<dbReference type="OrthoDB" id="9808735at2"/>
<gene>
    <name evidence="2" type="ORF">BX611_2366</name>
</gene>
<dbReference type="PROSITE" id="PS50206">
    <property type="entry name" value="RHODANESE_3"/>
    <property type="match status" value="1"/>
</dbReference>
<keyword evidence="2" id="KW-0808">Transferase</keyword>
<dbReference type="Gene3D" id="3.40.250.10">
    <property type="entry name" value="Rhodanese-like domain"/>
    <property type="match status" value="1"/>
</dbReference>
<sequence>MKATLKLSLLIFISILNINCNNKQSSKSDAQLGKIIQISTAEFKEKSINQTIIDIRTPQEYKQGYIEGAVNINYFDSSFLDQVSKFDKSKPIFIYCRSGNRTSSASKKLLKLGFTEVYDLQGGIISWARDKNKIIK</sequence>
<evidence type="ECO:0000259" key="1">
    <source>
        <dbReference type="PROSITE" id="PS50206"/>
    </source>
</evidence>
<organism evidence="2 3">
    <name type="scientific">Lutibacter oceani</name>
    <dbReference type="NCBI Taxonomy" id="1853311"/>
    <lineage>
        <taxon>Bacteria</taxon>
        <taxon>Pseudomonadati</taxon>
        <taxon>Bacteroidota</taxon>
        <taxon>Flavobacteriia</taxon>
        <taxon>Flavobacteriales</taxon>
        <taxon>Flavobacteriaceae</taxon>
        <taxon>Lutibacter</taxon>
    </lineage>
</organism>
<dbReference type="InterPro" id="IPR052367">
    <property type="entry name" value="Thiosulfate_ST/Rhodanese-like"/>
</dbReference>
<dbReference type="SMART" id="SM00450">
    <property type="entry name" value="RHOD"/>
    <property type="match status" value="1"/>
</dbReference>
<dbReference type="AlphaFoldDB" id="A0A3D9RLF7"/>
<dbReference type="EMBL" id="QTTQ01000011">
    <property type="protein sequence ID" value="REE80713.1"/>
    <property type="molecule type" value="Genomic_DNA"/>
</dbReference>
<evidence type="ECO:0000313" key="3">
    <source>
        <dbReference type="Proteomes" id="UP000256429"/>
    </source>
</evidence>
<dbReference type="InterPro" id="IPR036873">
    <property type="entry name" value="Rhodanese-like_dom_sf"/>
</dbReference>
<reference evidence="2 3" key="1">
    <citation type="submission" date="2018-08" db="EMBL/GenBank/DDBJ databases">
        <title>Genomic Encyclopedia of Type Strains, Phase III (KMG-III): the genomes of soil and plant-associated and newly described type strains.</title>
        <authorList>
            <person name="Whitman W."/>
        </authorList>
    </citation>
    <scope>NUCLEOTIDE SEQUENCE [LARGE SCALE GENOMIC DNA]</scope>
    <source>
        <strain evidence="2 3">325-5</strain>
    </source>
</reference>
<comment type="caution">
    <text evidence="2">The sequence shown here is derived from an EMBL/GenBank/DDBJ whole genome shotgun (WGS) entry which is preliminary data.</text>
</comment>
<dbReference type="RefSeq" id="WP_115881405.1">
    <property type="nucleotide sequence ID" value="NZ_QTTQ01000011.1"/>
</dbReference>
<accession>A0A3D9RLF7</accession>
<proteinExistence type="predicted"/>